<evidence type="ECO:0000313" key="1">
    <source>
        <dbReference type="EMBL" id="QFT28187.1"/>
    </source>
</evidence>
<proteinExistence type="predicted"/>
<dbReference type="RefSeq" id="WP_152432225.1">
    <property type="nucleotide sequence ID" value="NZ_CBCSDK010000008.1"/>
</dbReference>
<dbReference type="Proteomes" id="UP000326936">
    <property type="component" value="Plasmid pTHAF100_a"/>
</dbReference>
<reference evidence="1 2" key="1">
    <citation type="submission" date="2019-10" db="EMBL/GenBank/DDBJ databases">
        <title>Complete genome sequence of Vibrio sp. strain THAF100, isolated from non-filtered water from the water column of tank 6 of a marine aquarium containing stony-coral fragments. Water maintained at 26 degree C.</title>
        <authorList>
            <person name="Ruckert C."/>
            <person name="Franco A."/>
            <person name="Kalinowski J."/>
            <person name="Glaeser S."/>
        </authorList>
    </citation>
    <scope>NUCLEOTIDE SEQUENCE [LARGE SCALE GENOMIC DNA]</scope>
    <source>
        <strain evidence="1 2">THAF100</strain>
        <plasmid evidence="2">pthaf100_a</plasmid>
    </source>
</reference>
<accession>A0A5P9CQX7</accession>
<sequence>MLASCIPSLNSSTSSEVIPCPSNTSSGFKPIKRGDIEAKQFVDLTSMDKNHGLKMMASIKNGNLVLLTGRNKGLLRTVSHKIRSKKKLFQLDLKTPSDVKAFTELWIGSDGDLHACYTTSAGGDEEYHATINISGQFIDNSLQKRFEVKINKKPEESFVPTMILKDDNKVTVTRSDAKQEYYVYDKDGNRALLNLKGLNLSQHEYIQHIKPCGAHLQVTIKDNQSREKIRYLDGRHLTLSGNTQLLSPIVSDEPPIGFAHFSVNNSGHFSNANPFIGRKYKHIGNQYIPLSGWVDGIKHRYTSGRLKLQQGRKTDAYLSFLKMADPGIQTAGLWVKDRVSKNFKPDQSLLSLKSNIYKEFASLRRFQTEWNWELENQNKATNSAKTDFRLCRTLKNEVLLNNVDARFGIEQLDACLEERLTKQFDVCVTVLSRLGSGFESEQGSYDEKLKQRLITIQKRTANIKSHPSFENLSCKNKVLEIETWLNTLTDASATPIKEKDLDLYLPFIERTLVNTRLYLAISSNQVTGIKHQHLTKSSVQYKMKLTQKLGVENQAQLFQSVTQNIACLKSAKKVTQARTSLGKSAKDTKCGIGKILNTCMGSNHPAEQITTQLATRTSALPKGDSLTLTAEHGISGFAGIAHFGLPYPLGKGWFAGVVANYEKHYDCKLVALGDGKTQVQFVRKREKGATVMAGTGAGLEDLTKLVKYQQGSLVTIMPFEATLAMTAMKDSEQSFSFDVDNENLKETLSYMFGTRDWKQGFEEQLGKTQFVSREKQKVQLGVSANSEFRLQLGIDASPHFSLVAPRTYAKAGVSIAVSREDVREVKLGEENSVLQQRDYEKGIDAELSSGANVMLFPLPAPYALPTAIDEKTFMSIKPLGDALKSVQTKKYHSTQSVQDKMMSEEWKAQGYQEEGLEEVIQGYKKFLDKSSWLPEVRSLVSNQLEILLNALETGGHDVVKPIAAENIPYLKVNYDEKIQWRSRWADNMRRMFHMTPKHSIYLKKVMEPYSGGAQLMKELRASAQSQSQMLNVNKSSSVTALAKYHMPMGTLLRLYQQTLERLDTVQDRKKVLKELQSLDLQLKRKGERARNYYRLDKIECTRESALTRHPSGILPMIQVKNRCQVTLTESLGDIELIYKEDGMGIKNNIDVSILTVPE</sequence>
<dbReference type="KEGG" id="vaq:FIV01_17490"/>
<keyword evidence="1" id="KW-0614">Plasmid</keyword>
<evidence type="ECO:0000313" key="2">
    <source>
        <dbReference type="Proteomes" id="UP000326936"/>
    </source>
</evidence>
<keyword evidence="2" id="KW-1185">Reference proteome</keyword>
<dbReference type="OrthoDB" id="5834248at2"/>
<organism evidence="1 2">
    <name type="scientific">Vibrio aquimaris</name>
    <dbReference type="NCBI Taxonomy" id="2587862"/>
    <lineage>
        <taxon>Bacteria</taxon>
        <taxon>Pseudomonadati</taxon>
        <taxon>Pseudomonadota</taxon>
        <taxon>Gammaproteobacteria</taxon>
        <taxon>Vibrionales</taxon>
        <taxon>Vibrionaceae</taxon>
        <taxon>Vibrio</taxon>
    </lineage>
</organism>
<gene>
    <name evidence="1" type="ORF">FIV01_17490</name>
</gene>
<geneLocation type="plasmid" evidence="2">
    <name>pthaf100_a</name>
</geneLocation>
<name>A0A5P9CQX7_9VIBR</name>
<dbReference type="EMBL" id="CP045351">
    <property type="protein sequence ID" value="QFT28187.1"/>
    <property type="molecule type" value="Genomic_DNA"/>
</dbReference>
<protein>
    <submittedName>
        <fullName evidence="1">Uncharacterized protein</fullName>
    </submittedName>
</protein>
<dbReference type="AlphaFoldDB" id="A0A5P9CQX7"/>